<keyword evidence="4" id="KW-0520">NAD</keyword>
<dbReference type="PROSITE" id="PS50305">
    <property type="entry name" value="SIRTUIN"/>
    <property type="match status" value="1"/>
</dbReference>
<feature type="active site" description="Proton acceptor" evidence="6">
    <location>
        <position position="183"/>
    </location>
</feature>
<dbReference type="GO" id="GO:0017136">
    <property type="term" value="F:histone deacetylase activity, NAD-dependent"/>
    <property type="evidence" value="ECO:0007669"/>
    <property type="project" value="TreeGrafter"/>
</dbReference>
<feature type="binding site" evidence="6">
    <location>
        <position position="191"/>
    </location>
    <ligand>
        <name>Zn(2+)</name>
        <dbReference type="ChEBI" id="CHEBI:29105"/>
    </ligand>
</feature>
<proteinExistence type="inferred from homology"/>
<gene>
    <name evidence="8" type="ORF">B0H16DRAFT_1481019</name>
</gene>
<evidence type="ECO:0000259" key="7">
    <source>
        <dbReference type="PROSITE" id="PS50305"/>
    </source>
</evidence>
<dbReference type="GO" id="GO:0031508">
    <property type="term" value="P:pericentric heterochromatin formation"/>
    <property type="evidence" value="ECO:0007669"/>
    <property type="project" value="TreeGrafter"/>
</dbReference>
<evidence type="ECO:0000256" key="3">
    <source>
        <dbReference type="ARBA" id="ARBA00022679"/>
    </source>
</evidence>
<dbReference type="GO" id="GO:0006282">
    <property type="term" value="P:regulation of DNA repair"/>
    <property type="evidence" value="ECO:0007669"/>
    <property type="project" value="TreeGrafter"/>
</dbReference>
<feature type="binding site" evidence="6">
    <location>
        <position position="218"/>
    </location>
    <ligand>
        <name>Zn(2+)</name>
        <dbReference type="ChEBI" id="CHEBI:29105"/>
    </ligand>
</feature>
<dbReference type="EMBL" id="JARKIB010000422">
    <property type="protein sequence ID" value="KAJ7709299.1"/>
    <property type="molecule type" value="Genomic_DNA"/>
</dbReference>
<comment type="subcellular location">
    <subcellularLocation>
        <location evidence="1">Mitochondrion</location>
    </subcellularLocation>
</comment>
<evidence type="ECO:0000313" key="9">
    <source>
        <dbReference type="Proteomes" id="UP001215598"/>
    </source>
</evidence>
<sequence length="349" mass="39051">MTPRTLVLPARRDIQESEYAELRSEIQSIMTAPQMIMVCGAGTSIAAGLPGFTSSTEFFDEFRLEFEKIANQKVTVKDMFTCRMLKEEASREVLIKLIYRLHEVSSRSQPTAFHRLLKRVDNAGRLARVFTQNIDGIERRSGLTSGIPKFVEKVTTDNKIHSDGPVKLALDFNSDIPRCIPLHGSCHEVRCPLCYEHRSIEDYASDAIRGALPICPRCSSREISRAERGLRQRAVPCLLPAVVLYDETHPHSEAIAEVVNRDIKQLQEGGRSRSVLLVCATSIAIPGIQTIIQAMAKAIKENAHSPSVILINDQEPKDRKWKTTFDLWLKGDIQIFAELAEDCAGPTIL</sequence>
<dbReference type="InterPro" id="IPR026590">
    <property type="entry name" value="Ssirtuin_cat_dom"/>
</dbReference>
<dbReference type="AlphaFoldDB" id="A0AAD7MBU1"/>
<evidence type="ECO:0000256" key="6">
    <source>
        <dbReference type="PROSITE-ProRule" id="PRU00236"/>
    </source>
</evidence>
<dbReference type="PANTHER" id="PTHR11085">
    <property type="entry name" value="NAD-DEPENDENT PROTEIN DEACYLASE SIRTUIN-5, MITOCHONDRIAL-RELATED"/>
    <property type="match status" value="1"/>
</dbReference>
<reference evidence="8" key="1">
    <citation type="submission" date="2023-03" db="EMBL/GenBank/DDBJ databases">
        <title>Massive genome expansion in bonnet fungi (Mycena s.s.) driven by repeated elements and novel gene families across ecological guilds.</title>
        <authorList>
            <consortium name="Lawrence Berkeley National Laboratory"/>
            <person name="Harder C.B."/>
            <person name="Miyauchi S."/>
            <person name="Viragh M."/>
            <person name="Kuo A."/>
            <person name="Thoen E."/>
            <person name="Andreopoulos B."/>
            <person name="Lu D."/>
            <person name="Skrede I."/>
            <person name="Drula E."/>
            <person name="Henrissat B."/>
            <person name="Morin E."/>
            <person name="Kohler A."/>
            <person name="Barry K."/>
            <person name="LaButti K."/>
            <person name="Morin E."/>
            <person name="Salamov A."/>
            <person name="Lipzen A."/>
            <person name="Mereny Z."/>
            <person name="Hegedus B."/>
            <person name="Baldrian P."/>
            <person name="Stursova M."/>
            <person name="Weitz H."/>
            <person name="Taylor A."/>
            <person name="Grigoriev I.V."/>
            <person name="Nagy L.G."/>
            <person name="Martin F."/>
            <person name="Kauserud H."/>
        </authorList>
    </citation>
    <scope>NUCLEOTIDE SEQUENCE</scope>
    <source>
        <strain evidence="8">CBHHK182m</strain>
    </source>
</reference>
<dbReference type="CDD" id="cd00296">
    <property type="entry name" value="SIR2"/>
    <property type="match status" value="1"/>
</dbReference>
<dbReference type="Gene3D" id="3.40.50.1220">
    <property type="entry name" value="TPP-binding domain"/>
    <property type="match status" value="1"/>
</dbReference>
<dbReference type="PANTHER" id="PTHR11085:SF15">
    <property type="entry name" value="NAD-DEPENDENT HISTONE DEACETYLASE HST4"/>
    <property type="match status" value="1"/>
</dbReference>
<dbReference type="Pfam" id="PF02146">
    <property type="entry name" value="SIR2"/>
    <property type="match status" value="1"/>
</dbReference>
<dbReference type="GO" id="GO:0000122">
    <property type="term" value="P:negative regulation of transcription by RNA polymerase II"/>
    <property type="evidence" value="ECO:0007669"/>
    <property type="project" value="TreeGrafter"/>
</dbReference>
<name>A0AAD7MBU1_9AGAR</name>
<protein>
    <submittedName>
        <fullName evidence="8">DHS-like NAD/FAD-binding domain-containing protein</fullName>
    </submittedName>
</protein>
<dbReference type="GO" id="GO:0070403">
    <property type="term" value="F:NAD+ binding"/>
    <property type="evidence" value="ECO:0007669"/>
    <property type="project" value="InterPro"/>
</dbReference>
<comment type="caution">
    <text evidence="8">The sequence shown here is derived from an EMBL/GenBank/DDBJ whole genome shotgun (WGS) entry which is preliminary data.</text>
</comment>
<keyword evidence="6" id="KW-0479">Metal-binding</keyword>
<keyword evidence="9" id="KW-1185">Reference proteome</keyword>
<evidence type="ECO:0000256" key="5">
    <source>
        <dbReference type="ARBA" id="ARBA00023128"/>
    </source>
</evidence>
<evidence type="ECO:0000313" key="8">
    <source>
        <dbReference type="EMBL" id="KAJ7709299.1"/>
    </source>
</evidence>
<dbReference type="InterPro" id="IPR029035">
    <property type="entry name" value="DHS-like_NAD/FAD-binding_dom"/>
</dbReference>
<dbReference type="InterPro" id="IPR003000">
    <property type="entry name" value="Sirtuin"/>
</dbReference>
<keyword evidence="5" id="KW-0496">Mitochondrion</keyword>
<dbReference type="InterPro" id="IPR050134">
    <property type="entry name" value="NAD-dep_sirtuin_deacylases"/>
</dbReference>
<evidence type="ECO:0000256" key="1">
    <source>
        <dbReference type="ARBA" id="ARBA00004173"/>
    </source>
</evidence>
<evidence type="ECO:0000256" key="2">
    <source>
        <dbReference type="ARBA" id="ARBA00006924"/>
    </source>
</evidence>
<dbReference type="GO" id="GO:0046872">
    <property type="term" value="F:metal ion binding"/>
    <property type="evidence" value="ECO:0007669"/>
    <property type="project" value="UniProtKB-KW"/>
</dbReference>
<keyword evidence="3" id="KW-0808">Transferase</keyword>
<evidence type="ECO:0000256" key="4">
    <source>
        <dbReference type="ARBA" id="ARBA00023027"/>
    </source>
</evidence>
<dbReference type="GO" id="GO:0005634">
    <property type="term" value="C:nucleus"/>
    <property type="evidence" value="ECO:0007669"/>
    <property type="project" value="TreeGrafter"/>
</dbReference>
<comment type="similarity">
    <text evidence="2">Belongs to the sirtuin family. Class I subfamily.</text>
</comment>
<dbReference type="Proteomes" id="UP001215598">
    <property type="component" value="Unassembled WGS sequence"/>
</dbReference>
<dbReference type="GO" id="GO:1990414">
    <property type="term" value="P:replication-born double-strand break repair via sister chromatid exchange"/>
    <property type="evidence" value="ECO:0007669"/>
    <property type="project" value="TreeGrafter"/>
</dbReference>
<organism evidence="8 9">
    <name type="scientific">Mycena metata</name>
    <dbReference type="NCBI Taxonomy" id="1033252"/>
    <lineage>
        <taxon>Eukaryota</taxon>
        <taxon>Fungi</taxon>
        <taxon>Dikarya</taxon>
        <taxon>Basidiomycota</taxon>
        <taxon>Agaricomycotina</taxon>
        <taxon>Agaricomycetes</taxon>
        <taxon>Agaricomycetidae</taxon>
        <taxon>Agaricales</taxon>
        <taxon>Marasmiineae</taxon>
        <taxon>Mycenaceae</taxon>
        <taxon>Mycena</taxon>
    </lineage>
</organism>
<dbReference type="GO" id="GO:0005739">
    <property type="term" value="C:mitochondrion"/>
    <property type="evidence" value="ECO:0007669"/>
    <property type="project" value="UniProtKB-SubCell"/>
</dbReference>
<feature type="domain" description="Deacetylase sirtuin-type" evidence="7">
    <location>
        <begin position="12"/>
        <end position="349"/>
    </location>
</feature>
<dbReference type="SUPFAM" id="SSF52467">
    <property type="entry name" value="DHS-like NAD/FAD-binding domain"/>
    <property type="match status" value="1"/>
</dbReference>
<dbReference type="GO" id="GO:0031934">
    <property type="term" value="C:mating-type region heterochromatin"/>
    <property type="evidence" value="ECO:0007669"/>
    <property type="project" value="TreeGrafter"/>
</dbReference>
<feature type="binding site" evidence="6">
    <location>
        <position position="194"/>
    </location>
    <ligand>
        <name>Zn(2+)</name>
        <dbReference type="ChEBI" id="CHEBI:29105"/>
    </ligand>
</feature>
<feature type="binding site" evidence="6">
    <location>
        <position position="215"/>
    </location>
    <ligand>
        <name>Zn(2+)</name>
        <dbReference type="ChEBI" id="CHEBI:29105"/>
    </ligand>
</feature>
<keyword evidence="6" id="KW-0862">Zinc</keyword>
<accession>A0AAD7MBU1</accession>